<reference evidence="1 2" key="1">
    <citation type="submission" date="2020-08" db="EMBL/GenBank/DDBJ databases">
        <title>Sequencing the genomes of 1000 actinobacteria strains.</title>
        <authorList>
            <person name="Klenk H.-P."/>
        </authorList>
    </citation>
    <scope>NUCLEOTIDE SEQUENCE [LARGE SCALE GENOMIC DNA]</scope>
    <source>
        <strain evidence="1 2">DSM 45298</strain>
    </source>
</reference>
<dbReference type="EMBL" id="JACIFP010000001">
    <property type="protein sequence ID" value="MBB4133644.1"/>
    <property type="molecule type" value="Genomic_DNA"/>
</dbReference>
<proteinExistence type="predicted"/>
<dbReference type="Proteomes" id="UP000551501">
    <property type="component" value="Unassembled WGS sequence"/>
</dbReference>
<gene>
    <name evidence="1" type="ORF">BKA16_000196</name>
</gene>
<evidence type="ECO:0000313" key="2">
    <source>
        <dbReference type="Proteomes" id="UP000551501"/>
    </source>
</evidence>
<keyword evidence="2" id="KW-1185">Reference proteome</keyword>
<accession>A0A840ETI1</accession>
<dbReference type="AlphaFoldDB" id="A0A840ETI1"/>
<dbReference type="RefSeq" id="WP_183368812.1">
    <property type="nucleotide sequence ID" value="NZ_BAABHL010000022.1"/>
</dbReference>
<evidence type="ECO:0000313" key="1">
    <source>
        <dbReference type="EMBL" id="MBB4133644.1"/>
    </source>
</evidence>
<organism evidence="1 2">
    <name type="scientific">Gordonia humi</name>
    <dbReference type="NCBI Taxonomy" id="686429"/>
    <lineage>
        <taxon>Bacteria</taxon>
        <taxon>Bacillati</taxon>
        <taxon>Actinomycetota</taxon>
        <taxon>Actinomycetes</taxon>
        <taxon>Mycobacteriales</taxon>
        <taxon>Gordoniaceae</taxon>
        <taxon>Gordonia</taxon>
    </lineage>
</organism>
<sequence>MEKTAPNGYQDSIYYPTIRLFLVEDATGKEVDILHEPLEIGRLNEWILKNAVRISTELPPFDLKEGESIAAGYARVLAVLPQIEEITGSVDILAAAADVMVGYQLSHSIDRALGGMNFPEIYLGVSPAGAEISCADGGEWDWKYDLVGYEEFLVWLSQEIRQGRLPEGMDAGAGL</sequence>
<comment type="caution">
    <text evidence="1">The sequence shown here is derived from an EMBL/GenBank/DDBJ whole genome shotgun (WGS) entry which is preliminary data.</text>
</comment>
<protein>
    <submittedName>
        <fullName evidence="1">Uncharacterized protein</fullName>
    </submittedName>
</protein>
<name>A0A840ETI1_9ACTN</name>